<dbReference type="EMBL" id="FN430116">
    <property type="protein sequence ID" value="CAZ82272.1"/>
    <property type="molecule type" value="Genomic_DNA"/>
</dbReference>
<reference evidence="2 3" key="1">
    <citation type="journal article" date="2010" name="Nature">
        <title>Perigord black truffle genome uncovers evolutionary origins and mechanisms of symbiosis.</title>
        <authorList>
            <person name="Martin F."/>
            <person name="Kohler A."/>
            <person name="Murat C."/>
            <person name="Balestrini R."/>
            <person name="Coutinho P.M."/>
            <person name="Jaillon O."/>
            <person name="Montanini B."/>
            <person name="Morin E."/>
            <person name="Noel B."/>
            <person name="Percudani R."/>
            <person name="Porcel B."/>
            <person name="Rubini A."/>
            <person name="Amicucci A."/>
            <person name="Amselem J."/>
            <person name="Anthouard V."/>
            <person name="Arcioni S."/>
            <person name="Artiguenave F."/>
            <person name="Aury J.M."/>
            <person name="Ballario P."/>
            <person name="Bolchi A."/>
            <person name="Brenna A."/>
            <person name="Brun A."/>
            <person name="Buee M."/>
            <person name="Cantarel B."/>
            <person name="Chevalier G."/>
            <person name="Couloux A."/>
            <person name="Da Silva C."/>
            <person name="Denoeud F."/>
            <person name="Duplessis S."/>
            <person name="Ghignone S."/>
            <person name="Hilselberger B."/>
            <person name="Iotti M."/>
            <person name="Marcais B."/>
            <person name="Mello A."/>
            <person name="Miranda M."/>
            <person name="Pacioni G."/>
            <person name="Quesneville H."/>
            <person name="Riccioni C."/>
            <person name="Ruotolo R."/>
            <person name="Splivallo R."/>
            <person name="Stocchi V."/>
            <person name="Tisserant E."/>
            <person name="Viscomi A.R."/>
            <person name="Zambonelli A."/>
            <person name="Zampieri E."/>
            <person name="Henrissat B."/>
            <person name="Lebrun M.H."/>
            <person name="Paolocci F."/>
            <person name="Bonfante P."/>
            <person name="Ottonello S."/>
            <person name="Wincker P."/>
        </authorList>
    </citation>
    <scope>NUCLEOTIDE SEQUENCE [LARGE SCALE GENOMIC DNA]</scope>
    <source>
        <strain evidence="2 3">Mel28</strain>
    </source>
</reference>
<dbReference type="InParanoid" id="D5GCM9"/>
<gene>
    <name evidence="2" type="ORF">GSTUM_00000736001</name>
</gene>
<dbReference type="STRING" id="656061.D5GCM9"/>
<dbReference type="Proteomes" id="UP000006911">
    <property type="component" value="Unassembled WGS sequence"/>
</dbReference>
<proteinExistence type="predicted"/>
<organism evidence="2 3">
    <name type="scientific">Tuber melanosporum (strain Mel28)</name>
    <name type="common">Perigord black truffle</name>
    <dbReference type="NCBI Taxonomy" id="656061"/>
    <lineage>
        <taxon>Eukaryota</taxon>
        <taxon>Fungi</taxon>
        <taxon>Dikarya</taxon>
        <taxon>Ascomycota</taxon>
        <taxon>Pezizomycotina</taxon>
        <taxon>Pezizomycetes</taxon>
        <taxon>Pezizales</taxon>
        <taxon>Tuberaceae</taxon>
        <taxon>Tuber</taxon>
    </lineage>
</organism>
<dbReference type="AlphaFoldDB" id="D5GCM9"/>
<keyword evidence="3" id="KW-1185">Reference proteome</keyword>
<sequence>MEYRLKRRMPKEEFLEKLIFGDVEGFKDKLDGVDGGDSDKSDEGGIALVGDGDENEDVGADL</sequence>
<evidence type="ECO:0000313" key="3">
    <source>
        <dbReference type="Proteomes" id="UP000006911"/>
    </source>
</evidence>
<dbReference type="KEGG" id="tml:GSTUM_00000736001"/>
<protein>
    <submittedName>
        <fullName evidence="2">(Perigord truffle) hypothetical protein</fullName>
    </submittedName>
</protein>
<dbReference type="HOGENOM" id="CLU_2905798_0_0_1"/>
<evidence type="ECO:0000256" key="1">
    <source>
        <dbReference type="SAM" id="MobiDB-lite"/>
    </source>
</evidence>
<feature type="region of interest" description="Disordered" evidence="1">
    <location>
        <begin position="31"/>
        <end position="62"/>
    </location>
</feature>
<feature type="compositionally biased region" description="Acidic residues" evidence="1">
    <location>
        <begin position="51"/>
        <end position="62"/>
    </location>
</feature>
<feature type="compositionally biased region" description="Basic and acidic residues" evidence="1">
    <location>
        <begin position="31"/>
        <end position="43"/>
    </location>
</feature>
<evidence type="ECO:0000313" key="2">
    <source>
        <dbReference type="EMBL" id="CAZ82272.1"/>
    </source>
</evidence>
<name>D5GCM9_TUBMM</name>
<accession>D5GCM9</accession>